<dbReference type="AlphaFoldDB" id="A0A0G0NDA8"/>
<keyword evidence="1" id="KW-1133">Transmembrane helix</keyword>
<keyword evidence="1" id="KW-0472">Membrane</keyword>
<proteinExistence type="predicted"/>
<feature type="domain" description="Alpha-2-macroglobulin bait region" evidence="2">
    <location>
        <begin position="763"/>
        <end position="901"/>
    </location>
</feature>
<dbReference type="Pfam" id="PF07703">
    <property type="entry name" value="A2M_BRD"/>
    <property type="match status" value="1"/>
</dbReference>
<protein>
    <submittedName>
        <fullName evidence="3">Alpha-2-macroglobulin</fullName>
    </submittedName>
</protein>
<dbReference type="SMART" id="SM01359">
    <property type="entry name" value="A2M_N_2"/>
    <property type="match status" value="1"/>
</dbReference>
<dbReference type="Gene3D" id="2.60.40.1930">
    <property type="match status" value="1"/>
</dbReference>
<evidence type="ECO:0000313" key="3">
    <source>
        <dbReference type="EMBL" id="KKR14104.1"/>
    </source>
</evidence>
<accession>A0A0G0NDA8</accession>
<gene>
    <name evidence="3" type="ORF">UT40_C0005G0033</name>
</gene>
<reference evidence="3 4" key="1">
    <citation type="journal article" date="2015" name="Nature">
        <title>rRNA introns, odd ribosomes, and small enigmatic genomes across a large radiation of phyla.</title>
        <authorList>
            <person name="Brown C.T."/>
            <person name="Hug L.A."/>
            <person name="Thomas B.C."/>
            <person name="Sharon I."/>
            <person name="Castelle C.J."/>
            <person name="Singh A."/>
            <person name="Wilkins M.J."/>
            <person name="Williams K.H."/>
            <person name="Banfield J.F."/>
        </authorList>
    </citation>
    <scope>NUCLEOTIDE SEQUENCE [LARGE SCALE GENOMIC DNA]</scope>
</reference>
<dbReference type="Pfam" id="PF01835">
    <property type="entry name" value="MG2"/>
    <property type="match status" value="1"/>
</dbReference>
<dbReference type="EMBL" id="LBWQ01000005">
    <property type="protein sequence ID" value="KKR14104.1"/>
    <property type="molecule type" value="Genomic_DNA"/>
</dbReference>
<dbReference type="PANTHER" id="PTHR40094">
    <property type="entry name" value="ALPHA-2-MACROGLOBULIN HOMOLOG"/>
    <property type="match status" value="1"/>
</dbReference>
<dbReference type="GO" id="GO:0004866">
    <property type="term" value="F:endopeptidase inhibitor activity"/>
    <property type="evidence" value="ECO:0007669"/>
    <property type="project" value="InterPro"/>
</dbReference>
<feature type="transmembrane region" description="Helical" evidence="1">
    <location>
        <begin position="40"/>
        <end position="59"/>
    </location>
</feature>
<sequence length="1008" mass="113494">MENQSGSVNASPPPQNLFSKSIAKISEKFAYRNKVYVPKIAFFVFSLLLLISVALFFQLKYPSNQFKGRQVEYLAVISASPRGTVSSSKPKISVKFNLPVTAHHVEEYFSVSPFVEGDLIQGSSPEEIVFGPKSSFPRGAYVTITLKNGLPSDPGKKLLNDYSFSFSISYDANLVTFTSKNWSGKFMSFQASRGTDITLKVGSEIASPTVKVYKADIQMLLENLVYNVKTNYGTPKEGEYAEKLIDTNKLKILQEYKDVKDGDKVNFKGNNGVYLFQAYEGESVINSIWVTLNDTGIHLRQDDKKIFLAAQNLDSGKPEGGIDVTFYRLEENPKVLAIHTLSGIQEYPFAYPERLDLVVGRKNDDVMIIPVEIPNSQAEIRLTQSLDEKYQIFLYTDRPVYRSNAKVSFRGVLRKDNDALYELPDKQKVRVYTGSDSNFKFDKEFEVTEGGIFYGEFTLPENVKEGTRYLFTTTNLDSSKFFSEGYTYFDVFEYKKPTFGLDIEVSESELVHSEKTTAKVIGRFFNGQPFRNQKVKLTIYSRDYYETEKAVYNTSFKLNGWGGMCGGGGFDEYYGQPIGEPREIELDKNGEARLEFSTDELKSLLSQEITYVAEKTDDNGNKIVAAKSAIVHQGEFNVFFRPGPGRIAYDQEFTLAFYAEDLNGQKIADKDFSYEIYEESWKANQAERKIIKSESVKTDENGFGVFKEKLGKDGSNKYFYVSVKTQDSLNNKIEARKGILFFNKDEEREFPTLSSSGVDQTILKITSFNSSLKVGDAVSLEIIAPDDMTIFGSFERGRVYTPSWIELKKGVNTFKFDVLPQYSPSITPTFSFFYKGEYFIEGLSLNIPALHKLITVEVSTDKEKYNPGDTAIITVTTKDKDGNLLPVDIGAAIIDKAIFALRKNAAPPLHSSFYYFRNRSTNTSSSLTWIATYDWRDGRGGGGGGFEAFLKDSDTLYWNPSLKTGDDGQVKIEIPVGQTETTWRVLIYASSDDTKVGQSSKDFLVSGR</sequence>
<name>A0A0G0NDA8_9BACT</name>
<dbReference type="InterPro" id="IPR051802">
    <property type="entry name" value="YfhM-like"/>
</dbReference>
<comment type="caution">
    <text evidence="3">The sequence shown here is derived from an EMBL/GenBank/DDBJ whole genome shotgun (WGS) entry which is preliminary data.</text>
</comment>
<evidence type="ECO:0000259" key="2">
    <source>
        <dbReference type="SMART" id="SM01359"/>
    </source>
</evidence>
<dbReference type="PATRIC" id="fig|1618551.3.peg.268"/>
<evidence type="ECO:0000256" key="1">
    <source>
        <dbReference type="SAM" id="Phobius"/>
    </source>
</evidence>
<organism evidence="3 4">
    <name type="scientific">Candidatus Woesebacteria bacterium GW2011_GWA1_39_21b</name>
    <dbReference type="NCBI Taxonomy" id="1618551"/>
    <lineage>
        <taxon>Bacteria</taxon>
        <taxon>Candidatus Woeseibacteriota</taxon>
    </lineage>
</organism>
<dbReference type="InterPro" id="IPR002890">
    <property type="entry name" value="MG2"/>
</dbReference>
<dbReference type="InterPro" id="IPR011625">
    <property type="entry name" value="A2M_N_BRD"/>
</dbReference>
<keyword evidence="1" id="KW-0812">Transmembrane</keyword>
<dbReference type="Proteomes" id="UP000034690">
    <property type="component" value="Unassembled WGS sequence"/>
</dbReference>
<evidence type="ECO:0000313" key="4">
    <source>
        <dbReference type="Proteomes" id="UP000034690"/>
    </source>
</evidence>
<dbReference type="PANTHER" id="PTHR40094:SF1">
    <property type="entry name" value="UBIQUITIN DOMAIN-CONTAINING PROTEIN"/>
    <property type="match status" value="1"/>
</dbReference>